<dbReference type="Pfam" id="PF20167">
    <property type="entry name" value="Transposase_32"/>
    <property type="match status" value="1"/>
</dbReference>
<keyword evidence="4" id="KW-1185">Reference proteome</keyword>
<protein>
    <recommendedName>
        <fullName evidence="2">Putative plant transposon protein domain-containing protein</fullName>
    </recommendedName>
</protein>
<comment type="caution">
    <text evidence="3">The sequence shown here is derived from an EMBL/GenBank/DDBJ whole genome shotgun (WGS) entry which is preliminary data.</text>
</comment>
<feature type="region of interest" description="Disordered" evidence="1">
    <location>
        <begin position="284"/>
        <end position="345"/>
    </location>
</feature>
<organism evidence="3 4">
    <name type="scientific">Stylosanthes scabra</name>
    <dbReference type="NCBI Taxonomy" id="79078"/>
    <lineage>
        <taxon>Eukaryota</taxon>
        <taxon>Viridiplantae</taxon>
        <taxon>Streptophyta</taxon>
        <taxon>Embryophyta</taxon>
        <taxon>Tracheophyta</taxon>
        <taxon>Spermatophyta</taxon>
        <taxon>Magnoliopsida</taxon>
        <taxon>eudicotyledons</taxon>
        <taxon>Gunneridae</taxon>
        <taxon>Pentapetalae</taxon>
        <taxon>rosids</taxon>
        <taxon>fabids</taxon>
        <taxon>Fabales</taxon>
        <taxon>Fabaceae</taxon>
        <taxon>Papilionoideae</taxon>
        <taxon>50 kb inversion clade</taxon>
        <taxon>dalbergioids sensu lato</taxon>
        <taxon>Dalbergieae</taxon>
        <taxon>Pterocarpus clade</taxon>
        <taxon>Stylosanthes</taxon>
    </lineage>
</organism>
<gene>
    <name evidence="3" type="ORF">PIB30_062696</name>
</gene>
<feature type="region of interest" description="Disordered" evidence="1">
    <location>
        <begin position="518"/>
        <end position="550"/>
    </location>
</feature>
<evidence type="ECO:0000256" key="1">
    <source>
        <dbReference type="SAM" id="MobiDB-lite"/>
    </source>
</evidence>
<proteinExistence type="predicted"/>
<sequence>MRNVYAEMLTLVKFILLEDKQPFKFGVGQPRHNEQLFDSYARRRKVIPEVGFNLEDDEYPEIMEQIALRGWRRLAAPRTDISKLLVQEFYANAAVSDEEAAAQEELPYKSFVRGKEIDFSPNNIRRVMRFKRETAGALTDYKTRQALNQRLDEVLADLCIPGASWKLSSSQPPIPIQLRRTELQPLARSWQEFIIHSLVPTGNKSEITIARAILVHTIMQGEDVRAEEIIAENVVTIAQGLGSKGNLAHPSTIYKLCKDAGVPLREFARTPRIPSLSYITAKRMETIRFPRHQQPQQQEDEEEDEPMPQADGGNFGEEDQQPPQQNQPPQQDHQPQQHGFPDFQPHYESQYHETLQGIESHLSSMQFFQQTLYENMQKSQADYMEEVKQIKEKQEQIYNNNQRFHAQVWKEQEKLAKEIQDIRRGQMTQAAANNQRFEAERNLQSALERQGKDIAEIRRQVNLWTNNVSSNEAYACWAQQQANPNLSEVPITQIPDIMRTNVEKGRPLFHGFLKSDYAASSSSQVDPKEPIPLRTAPPSPHFRPPHPPSN</sequence>
<dbReference type="EMBL" id="JASCZI010272446">
    <property type="protein sequence ID" value="MED6222267.1"/>
    <property type="molecule type" value="Genomic_DNA"/>
</dbReference>
<feature type="compositionally biased region" description="Pro residues" evidence="1">
    <location>
        <begin position="535"/>
        <end position="550"/>
    </location>
</feature>
<feature type="domain" description="Putative plant transposon protein" evidence="2">
    <location>
        <begin position="69"/>
        <end position="263"/>
    </location>
</feature>
<evidence type="ECO:0000313" key="3">
    <source>
        <dbReference type="EMBL" id="MED6222267.1"/>
    </source>
</evidence>
<reference evidence="3 4" key="1">
    <citation type="journal article" date="2023" name="Plants (Basel)">
        <title>Bridging the Gap: Combining Genomics and Transcriptomics Approaches to Understand Stylosanthes scabra, an Orphan Legume from the Brazilian Caatinga.</title>
        <authorList>
            <person name="Ferreira-Neto J.R.C."/>
            <person name="da Silva M.D."/>
            <person name="Binneck E."/>
            <person name="de Melo N.F."/>
            <person name="da Silva R.H."/>
            <person name="de Melo A.L.T.M."/>
            <person name="Pandolfi V."/>
            <person name="Bustamante F.O."/>
            <person name="Brasileiro-Vidal A.C."/>
            <person name="Benko-Iseppon A.M."/>
        </authorList>
    </citation>
    <scope>NUCLEOTIDE SEQUENCE [LARGE SCALE GENOMIC DNA]</scope>
    <source>
        <tissue evidence="3">Leaves</tissue>
    </source>
</reference>
<accession>A0ABU6ZJW8</accession>
<name>A0ABU6ZJW8_9FABA</name>
<dbReference type="InterPro" id="IPR046796">
    <property type="entry name" value="Transposase_32_dom"/>
</dbReference>
<feature type="compositionally biased region" description="Low complexity" evidence="1">
    <location>
        <begin position="321"/>
        <end position="338"/>
    </location>
</feature>
<evidence type="ECO:0000259" key="2">
    <source>
        <dbReference type="Pfam" id="PF20167"/>
    </source>
</evidence>
<dbReference type="Proteomes" id="UP001341840">
    <property type="component" value="Unassembled WGS sequence"/>
</dbReference>
<evidence type="ECO:0000313" key="4">
    <source>
        <dbReference type="Proteomes" id="UP001341840"/>
    </source>
</evidence>